<dbReference type="SUPFAM" id="SSF52777">
    <property type="entry name" value="CoA-dependent acyltransferases"/>
    <property type="match status" value="1"/>
</dbReference>
<dbReference type="GO" id="GO:0008811">
    <property type="term" value="F:chloramphenicol O-acetyltransferase activity"/>
    <property type="evidence" value="ECO:0007669"/>
    <property type="project" value="InterPro"/>
</dbReference>
<evidence type="ECO:0000256" key="1">
    <source>
        <dbReference type="PIRSR" id="PIRSR000440-1"/>
    </source>
</evidence>
<dbReference type="EMBL" id="DXCL01000005">
    <property type="protein sequence ID" value="HIZ02795.1"/>
    <property type="molecule type" value="Genomic_DNA"/>
</dbReference>
<name>A0A9D2CWZ9_9FIRM</name>
<dbReference type="SMART" id="SM01059">
    <property type="entry name" value="CAT"/>
    <property type="match status" value="1"/>
</dbReference>
<reference evidence="2" key="1">
    <citation type="journal article" date="2021" name="PeerJ">
        <title>Extensive microbial diversity within the chicken gut microbiome revealed by metagenomics and culture.</title>
        <authorList>
            <person name="Gilroy R."/>
            <person name="Ravi A."/>
            <person name="Getino M."/>
            <person name="Pursley I."/>
            <person name="Horton D.L."/>
            <person name="Alikhan N.F."/>
            <person name="Baker D."/>
            <person name="Gharbi K."/>
            <person name="Hall N."/>
            <person name="Watson M."/>
            <person name="Adriaenssens E.M."/>
            <person name="Foster-Nyarko E."/>
            <person name="Jarju S."/>
            <person name="Secka A."/>
            <person name="Antonio M."/>
            <person name="Oren A."/>
            <person name="Chaudhuri R.R."/>
            <person name="La Ragione R."/>
            <person name="Hildebrand F."/>
            <person name="Pallen M.J."/>
        </authorList>
    </citation>
    <scope>NUCLEOTIDE SEQUENCE</scope>
    <source>
        <strain evidence="2">CHK187-5294</strain>
    </source>
</reference>
<dbReference type="Pfam" id="PF00302">
    <property type="entry name" value="CAT"/>
    <property type="match status" value="1"/>
</dbReference>
<dbReference type="PANTHER" id="PTHR38474:SF2">
    <property type="entry name" value="CHLORAMPHENICOL ACETYLTRANSFERASE"/>
    <property type="match status" value="1"/>
</dbReference>
<proteinExistence type="predicted"/>
<comment type="caution">
    <text evidence="2">The sequence shown here is derived from an EMBL/GenBank/DDBJ whole genome shotgun (WGS) entry which is preliminary data.</text>
</comment>
<evidence type="ECO:0000313" key="2">
    <source>
        <dbReference type="EMBL" id="HIZ02795.1"/>
    </source>
</evidence>
<reference evidence="2" key="2">
    <citation type="submission" date="2021-04" db="EMBL/GenBank/DDBJ databases">
        <authorList>
            <person name="Gilroy R."/>
        </authorList>
    </citation>
    <scope>NUCLEOTIDE SEQUENCE</scope>
    <source>
        <strain evidence="2">CHK187-5294</strain>
    </source>
</reference>
<accession>A0A9D2CWZ9</accession>
<sequence>MAFHKTTPEALGRAEEFYHFTEEAPCSFSFCTELDATALYDFAKDSGMKFFPVFLHCLSAEVNARREFRMSENKAGELGWYDTVNPCYTVFHEADKKFSDVWTEYDGDLRVFYERYSEDARRYGGESTKPSKPYEGENLFNVSCIPWASFTGFSLELPKSTRFFSPIFTVGKYFRREGRLYLPFAAQVHHAVCDGWHVAMLVNALQARMDGLAVK</sequence>
<dbReference type="InterPro" id="IPR001707">
    <property type="entry name" value="Cmp_AcTrfase"/>
</dbReference>
<gene>
    <name evidence="2" type="ORF">H9727_00750</name>
</gene>
<feature type="active site" description="Proton acceptor" evidence="1">
    <location>
        <position position="190"/>
    </location>
</feature>
<dbReference type="AlphaFoldDB" id="A0A9D2CWZ9"/>
<organism evidence="2 3">
    <name type="scientific">Candidatus Borkfalkia avistercoris</name>
    <dbReference type="NCBI Taxonomy" id="2838504"/>
    <lineage>
        <taxon>Bacteria</taxon>
        <taxon>Bacillati</taxon>
        <taxon>Bacillota</taxon>
        <taxon>Clostridia</taxon>
        <taxon>Christensenellales</taxon>
        <taxon>Christensenellaceae</taxon>
        <taxon>Candidatus Borkfalkia</taxon>
    </lineage>
</organism>
<protein>
    <submittedName>
        <fullName evidence="2">Chloramphenicol acetyltransferase</fullName>
    </submittedName>
</protein>
<dbReference type="PIRSF" id="PIRSF000440">
    <property type="entry name" value="CAT"/>
    <property type="match status" value="1"/>
</dbReference>
<evidence type="ECO:0000313" key="3">
    <source>
        <dbReference type="Proteomes" id="UP000824132"/>
    </source>
</evidence>
<dbReference type="Proteomes" id="UP000824132">
    <property type="component" value="Unassembled WGS sequence"/>
</dbReference>
<dbReference type="Gene3D" id="3.30.559.10">
    <property type="entry name" value="Chloramphenicol acetyltransferase-like domain"/>
    <property type="match status" value="1"/>
</dbReference>
<dbReference type="PANTHER" id="PTHR38474">
    <property type="entry name" value="SLR0299 PROTEIN"/>
    <property type="match status" value="1"/>
</dbReference>
<dbReference type="InterPro" id="IPR023213">
    <property type="entry name" value="CAT-like_dom_sf"/>
</dbReference>